<evidence type="ECO:0000259" key="7">
    <source>
        <dbReference type="Pfam" id="PF02912"/>
    </source>
</evidence>
<dbReference type="GO" id="GO:0005737">
    <property type="term" value="C:cytoplasm"/>
    <property type="evidence" value="ECO:0007669"/>
    <property type="project" value="InterPro"/>
</dbReference>
<dbReference type="Pfam" id="PF01409">
    <property type="entry name" value="tRNA-synt_2d"/>
    <property type="match status" value="1"/>
</dbReference>
<feature type="domain" description="Phenylalanine-tRNA ligase class II N-terminal" evidence="7">
    <location>
        <begin position="25"/>
        <end position="89"/>
    </location>
</feature>
<dbReference type="GO" id="GO:0005524">
    <property type="term" value="F:ATP binding"/>
    <property type="evidence" value="ECO:0007669"/>
    <property type="project" value="UniProtKB-KW"/>
</dbReference>
<keyword evidence="3" id="KW-0067">ATP-binding</keyword>
<dbReference type="SUPFAM" id="SSF46589">
    <property type="entry name" value="tRNA-binding arm"/>
    <property type="match status" value="1"/>
</dbReference>
<dbReference type="GO" id="GO:0004826">
    <property type="term" value="F:phenylalanine-tRNA ligase activity"/>
    <property type="evidence" value="ECO:0007669"/>
    <property type="project" value="InterPro"/>
</dbReference>
<reference evidence="8" key="1">
    <citation type="submission" date="2018-05" db="EMBL/GenBank/DDBJ databases">
        <authorList>
            <person name="Lanie J.A."/>
            <person name="Ng W.-L."/>
            <person name="Kazmierczak K.M."/>
            <person name="Andrzejewski T.M."/>
            <person name="Davidsen T.M."/>
            <person name="Wayne K.J."/>
            <person name="Tettelin H."/>
            <person name="Glass J.I."/>
            <person name="Rusch D."/>
            <person name="Podicherti R."/>
            <person name="Tsui H.-C.T."/>
            <person name="Winkler M.E."/>
        </authorList>
    </citation>
    <scope>NUCLEOTIDE SEQUENCE</scope>
</reference>
<keyword evidence="4" id="KW-0648">Protein biosynthesis</keyword>
<evidence type="ECO:0000259" key="6">
    <source>
        <dbReference type="Pfam" id="PF01409"/>
    </source>
</evidence>
<evidence type="ECO:0000256" key="2">
    <source>
        <dbReference type="ARBA" id="ARBA00022741"/>
    </source>
</evidence>
<name>A0A382Y567_9ZZZZ</name>
<dbReference type="InterPro" id="IPR004188">
    <property type="entry name" value="Phe-tRNA_ligase_II_N"/>
</dbReference>
<dbReference type="InterPro" id="IPR010978">
    <property type="entry name" value="tRNA-bd_arm"/>
</dbReference>
<dbReference type="EMBL" id="UINC01173089">
    <property type="protein sequence ID" value="SVD78502.1"/>
    <property type="molecule type" value="Genomic_DNA"/>
</dbReference>
<evidence type="ECO:0000256" key="4">
    <source>
        <dbReference type="ARBA" id="ARBA00022917"/>
    </source>
</evidence>
<proteinExistence type="predicted"/>
<sequence>MTSDLDQHLTRHLAEATEAVAAAADLDDLRALDSELLGKASVVTEARRGLGAMDAEQRKDAGRRLNEVRTALEHLLAERRSTLEAGARAVTLEAERLDLTELDTGRRLGHRHVVTQTWERLEDIFVGMGFTVAEGPEIEDEWHNFGALNFPPD</sequence>
<dbReference type="SUPFAM" id="SSF55681">
    <property type="entry name" value="Class II aaRS and biotin synthetases"/>
    <property type="match status" value="1"/>
</dbReference>
<dbReference type="InterPro" id="IPR045864">
    <property type="entry name" value="aa-tRNA-synth_II/BPL/LPL"/>
</dbReference>
<keyword evidence="2" id="KW-0547">Nucleotide-binding</keyword>
<organism evidence="8">
    <name type="scientific">marine metagenome</name>
    <dbReference type="NCBI Taxonomy" id="408172"/>
    <lineage>
        <taxon>unclassified sequences</taxon>
        <taxon>metagenomes</taxon>
        <taxon>ecological metagenomes</taxon>
    </lineage>
</organism>
<dbReference type="GO" id="GO:0000049">
    <property type="term" value="F:tRNA binding"/>
    <property type="evidence" value="ECO:0007669"/>
    <property type="project" value="InterPro"/>
</dbReference>
<gene>
    <name evidence="8" type="ORF">METZ01_LOCUS431356</name>
</gene>
<keyword evidence="5" id="KW-0030">Aminoacyl-tRNA synthetase</keyword>
<evidence type="ECO:0000256" key="1">
    <source>
        <dbReference type="ARBA" id="ARBA00022598"/>
    </source>
</evidence>
<accession>A0A382Y567</accession>
<protein>
    <recommendedName>
        <fullName evidence="9">Phenylalanine-tRNA ligase class II N-terminal domain-containing protein</fullName>
    </recommendedName>
</protein>
<evidence type="ECO:0000313" key="8">
    <source>
        <dbReference type="EMBL" id="SVD78502.1"/>
    </source>
</evidence>
<keyword evidence="1" id="KW-0436">Ligase</keyword>
<evidence type="ECO:0000256" key="5">
    <source>
        <dbReference type="ARBA" id="ARBA00023146"/>
    </source>
</evidence>
<dbReference type="GO" id="GO:0006432">
    <property type="term" value="P:phenylalanyl-tRNA aminoacylation"/>
    <property type="evidence" value="ECO:0007669"/>
    <property type="project" value="InterPro"/>
</dbReference>
<dbReference type="Pfam" id="PF02912">
    <property type="entry name" value="Phe_tRNA-synt_N"/>
    <property type="match status" value="1"/>
</dbReference>
<dbReference type="Gene3D" id="3.30.930.10">
    <property type="entry name" value="Bira Bifunctional Protein, Domain 2"/>
    <property type="match status" value="1"/>
</dbReference>
<feature type="domain" description="Phenylalanyl-tRNA synthetase" evidence="6">
    <location>
        <begin position="104"/>
        <end position="152"/>
    </location>
</feature>
<dbReference type="InterPro" id="IPR002319">
    <property type="entry name" value="Phenylalanyl-tRNA_Synthase"/>
</dbReference>
<feature type="non-terminal residue" evidence="8">
    <location>
        <position position="153"/>
    </location>
</feature>
<evidence type="ECO:0008006" key="9">
    <source>
        <dbReference type="Google" id="ProtNLM"/>
    </source>
</evidence>
<dbReference type="AlphaFoldDB" id="A0A382Y567"/>
<evidence type="ECO:0000256" key="3">
    <source>
        <dbReference type="ARBA" id="ARBA00022840"/>
    </source>
</evidence>